<accession>A0AAW2S4W5</accession>
<dbReference type="GO" id="GO:0005634">
    <property type="term" value="C:nucleus"/>
    <property type="evidence" value="ECO:0007669"/>
    <property type="project" value="TreeGrafter"/>
</dbReference>
<sequence>MPPQEDDYDFLKEGRKQTEERMHKELARVKSMAQYPEARAQYRRLLTAAQGFRETKHDASDAIPDNMEEMIYPEEDLVDVASLLDDDTFMSLAFQ</sequence>
<dbReference type="AlphaFoldDB" id="A0AAW2S4W5"/>
<name>A0AAW2S4W5_SESRA</name>
<protein>
    <submittedName>
        <fullName evidence="1">Calmodulin-binding transcription activator 2</fullName>
    </submittedName>
</protein>
<proteinExistence type="predicted"/>
<comment type="caution">
    <text evidence="1">The sequence shown here is derived from an EMBL/GenBank/DDBJ whole genome shotgun (WGS) entry which is preliminary data.</text>
</comment>
<organism evidence="1">
    <name type="scientific">Sesamum radiatum</name>
    <name type="common">Black benniseed</name>
    <dbReference type="NCBI Taxonomy" id="300843"/>
    <lineage>
        <taxon>Eukaryota</taxon>
        <taxon>Viridiplantae</taxon>
        <taxon>Streptophyta</taxon>
        <taxon>Embryophyta</taxon>
        <taxon>Tracheophyta</taxon>
        <taxon>Spermatophyta</taxon>
        <taxon>Magnoliopsida</taxon>
        <taxon>eudicotyledons</taxon>
        <taxon>Gunneridae</taxon>
        <taxon>Pentapetalae</taxon>
        <taxon>asterids</taxon>
        <taxon>lamiids</taxon>
        <taxon>Lamiales</taxon>
        <taxon>Pedaliaceae</taxon>
        <taxon>Sesamum</taxon>
    </lineage>
</organism>
<dbReference type="GO" id="GO:0006357">
    <property type="term" value="P:regulation of transcription by RNA polymerase II"/>
    <property type="evidence" value="ECO:0007669"/>
    <property type="project" value="TreeGrafter"/>
</dbReference>
<reference evidence="1" key="1">
    <citation type="submission" date="2020-06" db="EMBL/GenBank/DDBJ databases">
        <authorList>
            <person name="Li T."/>
            <person name="Hu X."/>
            <person name="Zhang T."/>
            <person name="Song X."/>
            <person name="Zhang H."/>
            <person name="Dai N."/>
            <person name="Sheng W."/>
            <person name="Hou X."/>
            <person name="Wei L."/>
        </authorList>
    </citation>
    <scope>NUCLEOTIDE SEQUENCE</scope>
    <source>
        <strain evidence="1">G02</strain>
        <tissue evidence="1">Leaf</tissue>
    </source>
</reference>
<gene>
    <name evidence="1" type="ORF">Sradi_2595700</name>
</gene>
<dbReference type="EMBL" id="JACGWJ010000011">
    <property type="protein sequence ID" value="KAL0387139.1"/>
    <property type="molecule type" value="Genomic_DNA"/>
</dbReference>
<dbReference type="PANTHER" id="PTHR23335:SF29">
    <property type="entry name" value="CALMODULIN-BINDING TRANSCRIPTION ACTIVATOR 1"/>
    <property type="match status" value="1"/>
</dbReference>
<evidence type="ECO:0000313" key="1">
    <source>
        <dbReference type="EMBL" id="KAL0387139.1"/>
    </source>
</evidence>
<reference evidence="1" key="2">
    <citation type="journal article" date="2024" name="Plant">
        <title>Genomic evolution and insights into agronomic trait innovations of Sesamum species.</title>
        <authorList>
            <person name="Miao H."/>
            <person name="Wang L."/>
            <person name="Qu L."/>
            <person name="Liu H."/>
            <person name="Sun Y."/>
            <person name="Le M."/>
            <person name="Wang Q."/>
            <person name="Wei S."/>
            <person name="Zheng Y."/>
            <person name="Lin W."/>
            <person name="Duan Y."/>
            <person name="Cao H."/>
            <person name="Xiong S."/>
            <person name="Wang X."/>
            <person name="Wei L."/>
            <person name="Li C."/>
            <person name="Ma Q."/>
            <person name="Ju M."/>
            <person name="Zhao R."/>
            <person name="Li G."/>
            <person name="Mu C."/>
            <person name="Tian Q."/>
            <person name="Mei H."/>
            <person name="Zhang T."/>
            <person name="Gao T."/>
            <person name="Zhang H."/>
        </authorList>
    </citation>
    <scope>NUCLEOTIDE SEQUENCE</scope>
    <source>
        <strain evidence="1">G02</strain>
    </source>
</reference>
<dbReference type="GO" id="GO:0003690">
    <property type="term" value="F:double-stranded DNA binding"/>
    <property type="evidence" value="ECO:0007669"/>
    <property type="project" value="TreeGrafter"/>
</dbReference>
<dbReference type="GO" id="GO:0003712">
    <property type="term" value="F:transcription coregulator activity"/>
    <property type="evidence" value="ECO:0007669"/>
    <property type="project" value="TreeGrafter"/>
</dbReference>
<dbReference type="PANTHER" id="PTHR23335">
    <property type="entry name" value="CALMODULIN-BINDING TRANSCRIPTION ACTIVATOR CAMTA"/>
    <property type="match status" value="1"/>
</dbReference>